<comment type="function">
    <text evidence="1">Cytoplasmic form induces gene transcription inhibition.</text>
</comment>
<dbReference type="InterPro" id="IPR006053">
    <property type="entry name" value="TNF"/>
</dbReference>
<evidence type="ECO:0000256" key="13">
    <source>
        <dbReference type="ARBA" id="ARBA00022525"/>
    </source>
</evidence>
<dbReference type="PRINTS" id="PR01681">
    <property type="entry name" value="FASLIGAND"/>
</dbReference>
<comment type="function">
    <text evidence="28">Induces FAS-mediated activation of NF-kappa-B, initiating non-apoptotic signaling pathways. Can induce apoptosis but does not appear to be essential for this process.</text>
</comment>
<evidence type="ECO:0000256" key="27">
    <source>
        <dbReference type="ARBA" id="ARBA00030913"/>
    </source>
</evidence>
<reference evidence="32 33" key="1">
    <citation type="journal article" date="2018" name="Nat. Ecol. Evol.">
        <title>Shark genomes provide insights into elasmobranch evolution and the origin of vertebrates.</title>
        <authorList>
            <person name="Hara Y"/>
            <person name="Yamaguchi K"/>
            <person name="Onimaru K"/>
            <person name="Kadota M"/>
            <person name="Koyanagi M"/>
            <person name="Keeley SD"/>
            <person name="Tatsumi K"/>
            <person name="Tanaka K"/>
            <person name="Motone F"/>
            <person name="Kageyama Y"/>
            <person name="Nozu R"/>
            <person name="Adachi N"/>
            <person name="Nishimura O"/>
            <person name="Nakagawa R"/>
            <person name="Tanegashima C"/>
            <person name="Kiyatake I"/>
            <person name="Matsumoto R"/>
            <person name="Murakumo K"/>
            <person name="Nishida K"/>
            <person name="Terakita A"/>
            <person name="Kuratani S"/>
            <person name="Sato K"/>
            <person name="Hyodo S Kuraku.S."/>
        </authorList>
    </citation>
    <scope>NUCLEOTIDE SEQUENCE [LARGE SCALE GENOMIC DNA]</scope>
</reference>
<evidence type="ECO:0000256" key="15">
    <source>
        <dbReference type="ARBA" id="ARBA00022703"/>
    </source>
</evidence>
<evidence type="ECO:0000256" key="11">
    <source>
        <dbReference type="ARBA" id="ARBA00022491"/>
    </source>
</evidence>
<dbReference type="PANTHER" id="PTHR11471:SF33">
    <property type="entry name" value="TUMOR NECROSIS FACTOR LIGAND SUPERFAMILY MEMBER 6"/>
    <property type="match status" value="1"/>
</dbReference>
<evidence type="ECO:0000256" key="14">
    <source>
        <dbReference type="ARBA" id="ARBA00022692"/>
    </source>
</evidence>
<dbReference type="GO" id="GO:0005125">
    <property type="term" value="F:cytokine activity"/>
    <property type="evidence" value="ECO:0007669"/>
    <property type="project" value="UniProtKB-KW"/>
</dbReference>
<dbReference type="SMART" id="SM00207">
    <property type="entry name" value="TNF"/>
    <property type="match status" value="1"/>
</dbReference>
<keyword evidence="11" id="KW-0678">Repressor</keyword>
<evidence type="ECO:0000256" key="21">
    <source>
        <dbReference type="ARBA" id="ARBA00023157"/>
    </source>
</evidence>
<organism evidence="32 33">
    <name type="scientific">Scyliorhinus torazame</name>
    <name type="common">Cloudy catshark</name>
    <name type="synonym">Catulus torazame</name>
    <dbReference type="NCBI Taxonomy" id="75743"/>
    <lineage>
        <taxon>Eukaryota</taxon>
        <taxon>Metazoa</taxon>
        <taxon>Chordata</taxon>
        <taxon>Craniata</taxon>
        <taxon>Vertebrata</taxon>
        <taxon>Chondrichthyes</taxon>
        <taxon>Elasmobranchii</taxon>
        <taxon>Galeomorphii</taxon>
        <taxon>Galeoidea</taxon>
        <taxon>Carcharhiniformes</taxon>
        <taxon>Scyliorhinidae</taxon>
        <taxon>Scyliorhinus</taxon>
    </lineage>
</organism>
<dbReference type="GO" id="GO:0005615">
    <property type="term" value="C:extracellular space"/>
    <property type="evidence" value="ECO:0007669"/>
    <property type="project" value="UniProtKB-KW"/>
</dbReference>
<dbReference type="GO" id="GO:0008625">
    <property type="term" value="P:extrinsic apoptotic signaling pathway via death domain receptors"/>
    <property type="evidence" value="ECO:0007669"/>
    <property type="project" value="TreeGrafter"/>
</dbReference>
<keyword evidence="21" id="KW-1015">Disulfide bond</keyword>
<evidence type="ECO:0000256" key="29">
    <source>
        <dbReference type="ARBA" id="ARBA00047144"/>
    </source>
</evidence>
<comment type="caution">
    <text evidence="32">The sequence shown here is derived from an EMBL/GenBank/DDBJ whole genome shotgun (WGS) entry which is preliminary data.</text>
</comment>
<feature type="domain" description="THD" evidence="31">
    <location>
        <begin position="73"/>
        <end position="212"/>
    </location>
</feature>
<dbReference type="SUPFAM" id="SSF49842">
    <property type="entry name" value="TNF-like"/>
    <property type="match status" value="1"/>
</dbReference>
<keyword evidence="26" id="KW-0968">Cytoplasmic vesicle</keyword>
<keyword evidence="22" id="KW-0804">Transcription</keyword>
<evidence type="ECO:0000256" key="12">
    <source>
        <dbReference type="ARBA" id="ARBA00022514"/>
    </source>
</evidence>
<dbReference type="CDD" id="cd00184">
    <property type="entry name" value="TNF"/>
    <property type="match status" value="1"/>
</dbReference>
<evidence type="ECO:0000313" key="33">
    <source>
        <dbReference type="Proteomes" id="UP000288216"/>
    </source>
</evidence>
<dbReference type="AlphaFoldDB" id="A0A401QAZ7"/>
<comment type="subunit">
    <text evidence="29">Homotrimer. Interacts with ARHGAP9, BAIAP2L1, BTK, CACNB3, CACNB4, CRK, DLG2, DNMBP, DOCK4, EPS8L3, FGR, FYB1, FYN, HCK, ITK, ITSN2, KALRN, LYN, MACC1, MIA, MPP4, MYO15A, NCF1, NCK1, NCK2, NCKIPSD, OSTF1, PIK3R1, PSTPIP1, RIMBP3C, SAMSN1, SH3GL3, SH3PXD2B, SH3PXD2A, SH3RF2, SKAP2, SNX33, SNX9, SORBS3, SPTA1, SRC, SRGAP1, SRGAP2, SRGAP3, TEC, TJP3 and YES1.</text>
</comment>
<dbReference type="GO" id="GO:0005634">
    <property type="term" value="C:nucleus"/>
    <property type="evidence" value="ECO:0007669"/>
    <property type="project" value="UniProtKB-SubCell"/>
</dbReference>
<name>A0A401QAZ7_SCYTO</name>
<keyword evidence="15" id="KW-0053">Apoptosis</keyword>
<keyword evidence="13" id="KW-0964">Secreted</keyword>
<dbReference type="STRING" id="75743.A0A401QAZ7"/>
<comment type="similarity">
    <text evidence="8">Belongs to the tumor necrosis factor family.</text>
</comment>
<keyword evidence="10" id="KW-1003">Cell membrane</keyword>
<keyword evidence="33" id="KW-1185">Reference proteome</keyword>
<keyword evidence="12" id="KW-0202">Cytokine</keyword>
<evidence type="ECO:0000256" key="26">
    <source>
        <dbReference type="ARBA" id="ARBA00023329"/>
    </source>
</evidence>
<evidence type="ECO:0000256" key="28">
    <source>
        <dbReference type="ARBA" id="ARBA00045660"/>
    </source>
</evidence>
<evidence type="ECO:0000256" key="18">
    <source>
        <dbReference type="ARBA" id="ARBA00022989"/>
    </source>
</evidence>
<dbReference type="InterPro" id="IPR028326">
    <property type="entry name" value="FASL"/>
</dbReference>
<dbReference type="InterPro" id="IPR008983">
    <property type="entry name" value="Tumour_necrosis_fac-like_dom"/>
</dbReference>
<dbReference type="PANTHER" id="PTHR11471">
    <property type="entry name" value="TUMOR NECROSIS FACTOR FAMILY MEMBER"/>
    <property type="match status" value="1"/>
</dbReference>
<keyword evidence="17" id="KW-0735">Signal-anchor</keyword>
<evidence type="ECO:0000256" key="25">
    <source>
        <dbReference type="ARBA" id="ARBA00023242"/>
    </source>
</evidence>
<keyword evidence="25" id="KW-0539">Nucleus</keyword>
<dbReference type="OrthoDB" id="5983780at2759"/>
<evidence type="ECO:0000256" key="4">
    <source>
        <dbReference type="ARBA" id="ARBA00004227"/>
    </source>
</evidence>
<dbReference type="EMBL" id="BFAA01019551">
    <property type="protein sequence ID" value="GCB82558.1"/>
    <property type="molecule type" value="Genomic_DNA"/>
</dbReference>
<comment type="subcellular location">
    <subcellularLocation>
        <location evidence="3">Cell membrane</location>
        <topology evidence="3">Single-pass membrane protein</topology>
    </subcellularLocation>
    <subcellularLocation>
        <location evidence="5">Cytoplasmic vesicle lumen</location>
    </subcellularLocation>
    <subcellularLocation>
        <location evidence="4">Lysosome lumen</location>
    </subcellularLocation>
    <subcellularLocation>
        <location evidence="6">Membrane</location>
        <topology evidence="6">Single-pass type II membrane protein</topology>
    </subcellularLocation>
    <subcellularLocation>
        <location evidence="2">Nucleus</location>
    </subcellularLocation>
    <subcellularLocation>
        <location evidence="7">Secreted</location>
    </subcellularLocation>
</comment>
<keyword evidence="24" id="KW-0458">Lysosome</keyword>
<evidence type="ECO:0000256" key="22">
    <source>
        <dbReference type="ARBA" id="ARBA00023163"/>
    </source>
</evidence>
<keyword evidence="18 30" id="KW-1133">Transmembrane helix</keyword>
<dbReference type="GO" id="GO:0006955">
    <property type="term" value="P:immune response"/>
    <property type="evidence" value="ECO:0007669"/>
    <property type="project" value="InterPro"/>
</dbReference>
<evidence type="ECO:0000313" key="32">
    <source>
        <dbReference type="EMBL" id="GCB82558.1"/>
    </source>
</evidence>
<dbReference type="Pfam" id="PF00229">
    <property type="entry name" value="TNF"/>
    <property type="match status" value="1"/>
</dbReference>
<gene>
    <name evidence="32" type="ORF">scyTo_0021643</name>
</gene>
<dbReference type="PRINTS" id="PR01234">
    <property type="entry name" value="TNECROSISFCT"/>
</dbReference>
<keyword evidence="19" id="KW-0805">Transcription regulation</keyword>
<dbReference type="Proteomes" id="UP000288216">
    <property type="component" value="Unassembled WGS sequence"/>
</dbReference>
<dbReference type="GO" id="GO:0060205">
    <property type="term" value="C:cytoplasmic vesicle lumen"/>
    <property type="evidence" value="ECO:0007669"/>
    <property type="project" value="UniProtKB-SubCell"/>
</dbReference>
<evidence type="ECO:0000256" key="8">
    <source>
        <dbReference type="ARBA" id="ARBA00008670"/>
    </source>
</evidence>
<evidence type="ECO:0000256" key="24">
    <source>
        <dbReference type="ARBA" id="ARBA00023228"/>
    </source>
</evidence>
<accession>A0A401QAZ7</accession>
<evidence type="ECO:0000256" key="23">
    <source>
        <dbReference type="ARBA" id="ARBA00023180"/>
    </source>
</evidence>
<evidence type="ECO:0000256" key="20">
    <source>
        <dbReference type="ARBA" id="ARBA00023136"/>
    </source>
</evidence>
<keyword evidence="23" id="KW-0325">Glycoprotein</keyword>
<evidence type="ECO:0000256" key="1">
    <source>
        <dbReference type="ARBA" id="ARBA00003149"/>
    </source>
</evidence>
<dbReference type="Gene3D" id="2.60.120.40">
    <property type="match status" value="1"/>
</dbReference>
<feature type="transmembrane region" description="Helical" evidence="30">
    <location>
        <begin position="12"/>
        <end position="39"/>
    </location>
</feature>
<evidence type="ECO:0000256" key="3">
    <source>
        <dbReference type="ARBA" id="ARBA00004162"/>
    </source>
</evidence>
<dbReference type="InterPro" id="IPR006052">
    <property type="entry name" value="TNF_dom"/>
</dbReference>
<evidence type="ECO:0000256" key="10">
    <source>
        <dbReference type="ARBA" id="ARBA00022475"/>
    </source>
</evidence>
<evidence type="ECO:0000256" key="16">
    <source>
        <dbReference type="ARBA" id="ARBA00022843"/>
    </source>
</evidence>
<dbReference type="PROSITE" id="PS50049">
    <property type="entry name" value="THD_2"/>
    <property type="match status" value="1"/>
</dbReference>
<evidence type="ECO:0000259" key="31">
    <source>
        <dbReference type="PROSITE" id="PS50049"/>
    </source>
</evidence>
<evidence type="ECO:0000256" key="6">
    <source>
        <dbReference type="ARBA" id="ARBA00004606"/>
    </source>
</evidence>
<evidence type="ECO:0000256" key="7">
    <source>
        <dbReference type="ARBA" id="ARBA00004613"/>
    </source>
</evidence>
<proteinExistence type="inferred from homology"/>
<dbReference type="GO" id="GO:0043123">
    <property type="term" value="P:positive regulation of canonical NF-kappaB signal transduction"/>
    <property type="evidence" value="ECO:0007669"/>
    <property type="project" value="TreeGrafter"/>
</dbReference>
<keyword evidence="14 30" id="KW-0812">Transmembrane</keyword>
<evidence type="ECO:0000256" key="9">
    <source>
        <dbReference type="ARBA" id="ARBA00018020"/>
    </source>
</evidence>
<keyword evidence="16" id="KW-0832">Ubl conjugation</keyword>
<evidence type="ECO:0000256" key="5">
    <source>
        <dbReference type="ARBA" id="ARBA00004321"/>
    </source>
</evidence>
<dbReference type="GO" id="GO:0005164">
    <property type="term" value="F:tumor necrosis factor receptor binding"/>
    <property type="evidence" value="ECO:0007669"/>
    <property type="project" value="InterPro"/>
</dbReference>
<dbReference type="OMA" id="MACTVNF"/>
<evidence type="ECO:0000256" key="19">
    <source>
        <dbReference type="ARBA" id="ARBA00023015"/>
    </source>
</evidence>
<dbReference type="GO" id="GO:0043202">
    <property type="term" value="C:lysosomal lumen"/>
    <property type="evidence" value="ECO:0007669"/>
    <property type="project" value="UniProtKB-SubCell"/>
</dbReference>
<sequence length="212" mass="23996">MVPTLKRGKKDWQKVCTVMILILTFIILASLVLGAFYLFQLQKKLDKIKQVQDGEGEQAKIVGSAGINKPPEIVAHLTGMNVIKSSTTLVWEAVKDLAFIQGVSHNAEELIINEAGYYLIYTKVYFRGQECQSDMLLEHTVFKRSDRYPVAIQLMKTRNSINCPGNNGQWSRDSFQSGIFKLTKGDRIYVTVSNPALVNFEQFNTFFGLHKL</sequence>
<evidence type="ECO:0000256" key="2">
    <source>
        <dbReference type="ARBA" id="ARBA00004123"/>
    </source>
</evidence>
<keyword evidence="20 30" id="KW-0472">Membrane</keyword>
<evidence type="ECO:0000256" key="30">
    <source>
        <dbReference type="SAM" id="Phobius"/>
    </source>
</evidence>
<dbReference type="GO" id="GO:0005886">
    <property type="term" value="C:plasma membrane"/>
    <property type="evidence" value="ECO:0007669"/>
    <property type="project" value="UniProtKB-SubCell"/>
</dbReference>
<protein>
    <recommendedName>
        <fullName evidence="9">Tumor necrosis factor ligand superfamily member 6</fullName>
    </recommendedName>
    <alternativeName>
        <fullName evidence="27">Fas antigen ligand</fullName>
    </alternativeName>
</protein>
<evidence type="ECO:0000256" key="17">
    <source>
        <dbReference type="ARBA" id="ARBA00022968"/>
    </source>
</evidence>